<evidence type="ECO:0000256" key="5">
    <source>
        <dbReference type="RuleBase" id="RU003690"/>
    </source>
</evidence>
<dbReference type="PRINTS" id="PR00131">
    <property type="entry name" value="GLHYDRLASE1"/>
</dbReference>
<evidence type="ECO:0000256" key="4">
    <source>
        <dbReference type="PROSITE-ProRule" id="PRU10055"/>
    </source>
</evidence>
<dbReference type="PROSITE" id="PS00572">
    <property type="entry name" value="GLYCOSYL_HYDROL_F1_1"/>
    <property type="match status" value="1"/>
</dbReference>
<dbReference type="GO" id="GO:0005829">
    <property type="term" value="C:cytosol"/>
    <property type="evidence" value="ECO:0007669"/>
    <property type="project" value="TreeGrafter"/>
</dbReference>
<dbReference type="InterPro" id="IPR001360">
    <property type="entry name" value="Glyco_hydro_1"/>
</dbReference>
<dbReference type="InterPro" id="IPR017853">
    <property type="entry name" value="GH"/>
</dbReference>
<dbReference type="Proteomes" id="UP000003560">
    <property type="component" value="Unassembled WGS sequence"/>
</dbReference>
<evidence type="ECO:0000313" key="7">
    <source>
        <dbReference type="EMBL" id="EEA91613.1"/>
    </source>
</evidence>
<dbReference type="EC" id="3.2.1.21" evidence="7"/>
<keyword evidence="3 6" id="KW-0326">Glycosidase</keyword>
<evidence type="ECO:0000256" key="2">
    <source>
        <dbReference type="ARBA" id="ARBA00022801"/>
    </source>
</evidence>
<dbReference type="HOGENOM" id="CLU_001859_0_1_11"/>
<sequence length="461" mass="51823">MANRFPDGFLWGASTSAFQVEGAWGEGGRGKSTTDRGFGIPGITDGSVASDHYHRWKEDVDLMAELGLKTYRMSFSWCRIMPGATCEPNPEALAFYDGLIDYLLEKGIEPFATLYHFECPQALVDEFGGWLDRRMIDAFARYAEVCFRHFKGRVKLWATINEQLIATASSVNTGDTETDPKRHQGNTYQMSYHMSLAEHRAFELLHSIDPEAKIGPVCAIQVTYPLSSSPADVMAALNAEEMEQFYMLDMSVRGSYSPYAASYLKREGFYPAVEPEDDAVLHGSTPDFIGINYYSSSCVKERTEPIVFGGFPPWGAGDFVLCDNPRLEKTEWMPNGLDPIGLSIGMRKVHDRYGLPMIITENGMALSEEPDESGAIHDEQRIAYLSAHIAQVGELIEQGYPIFGYCPWSFVDVVSSHQGFAKRYGLVYVDRTDDDIRTCDRIRKDSFYWYQKVIAGNQLPE</sequence>
<dbReference type="eggNOG" id="COG2723">
    <property type="taxonomic scope" value="Bacteria"/>
</dbReference>
<dbReference type="PROSITE" id="PS00653">
    <property type="entry name" value="GLYCOSYL_HYDROL_F1_2"/>
    <property type="match status" value="1"/>
</dbReference>
<dbReference type="Gene3D" id="3.20.20.80">
    <property type="entry name" value="Glycosidases"/>
    <property type="match status" value="1"/>
</dbReference>
<gene>
    <name evidence="7" type="primary">bglH</name>
    <name evidence="7" type="ORF">COLSTE_00168</name>
</gene>
<name>B6G7Y7_9ACTN</name>
<reference evidence="7 8" key="1">
    <citation type="submission" date="2008-10" db="EMBL/GenBank/DDBJ databases">
        <title>Draft genome sequence of Collinsella stercoris (DSM 13279).</title>
        <authorList>
            <person name="Sudarsanam P."/>
            <person name="Ley R."/>
            <person name="Guruge J."/>
            <person name="Turnbaugh P.J."/>
            <person name="Mahowald M."/>
            <person name="Liep D."/>
            <person name="Gordon J."/>
        </authorList>
    </citation>
    <scope>NUCLEOTIDE SEQUENCE [LARGE SCALE GENOMIC DNA]</scope>
    <source>
        <strain evidence="7 8">DSM 13279</strain>
    </source>
</reference>
<keyword evidence="8" id="KW-1185">Reference proteome</keyword>
<feature type="active site" description="Nucleophile" evidence="4">
    <location>
        <position position="361"/>
    </location>
</feature>
<dbReference type="EC" id="3.2.1.86" evidence="7"/>
<dbReference type="OrthoDB" id="3182512at2"/>
<dbReference type="InterPro" id="IPR033132">
    <property type="entry name" value="GH_1_N_CS"/>
</dbReference>
<dbReference type="PANTHER" id="PTHR10353">
    <property type="entry name" value="GLYCOSYL HYDROLASE"/>
    <property type="match status" value="1"/>
</dbReference>
<dbReference type="PANTHER" id="PTHR10353:SF122">
    <property type="entry name" value="6-PHOSPHO-BETA-GLUCOSIDASE ASCB-RELATED"/>
    <property type="match status" value="1"/>
</dbReference>
<dbReference type="RefSeq" id="WP_006719674.1">
    <property type="nucleotide sequence ID" value="NZ_CP085935.1"/>
</dbReference>
<keyword evidence="2 6" id="KW-0378">Hydrolase</keyword>
<comment type="caution">
    <text evidence="7">The sequence shown here is derived from an EMBL/GenBank/DDBJ whole genome shotgun (WGS) entry which is preliminary data.</text>
</comment>
<evidence type="ECO:0000256" key="6">
    <source>
        <dbReference type="RuleBase" id="RU004468"/>
    </source>
</evidence>
<protein>
    <submittedName>
        <fullName evidence="7">Aryl-phospho-beta-D-glucosidase BglH</fullName>
        <ecNumber evidence="7">3.2.1.21</ecNumber>
        <ecNumber evidence="7">3.2.1.86</ecNumber>
    </submittedName>
</protein>
<dbReference type="GO" id="GO:0008706">
    <property type="term" value="F:6-phospho-beta-glucosidase activity"/>
    <property type="evidence" value="ECO:0007669"/>
    <property type="project" value="UniProtKB-EC"/>
</dbReference>
<accession>B6G7Y7</accession>
<dbReference type="GeneID" id="98002557"/>
<dbReference type="SUPFAM" id="SSF51445">
    <property type="entry name" value="(Trans)glycosidases"/>
    <property type="match status" value="1"/>
</dbReference>
<proteinExistence type="inferred from homology"/>
<dbReference type="AlphaFoldDB" id="B6G7Y7"/>
<dbReference type="Pfam" id="PF00232">
    <property type="entry name" value="Glyco_hydro_1"/>
    <property type="match status" value="1"/>
</dbReference>
<evidence type="ECO:0000256" key="1">
    <source>
        <dbReference type="ARBA" id="ARBA00010838"/>
    </source>
</evidence>
<dbReference type="InterPro" id="IPR018120">
    <property type="entry name" value="Glyco_hydro_1_AS"/>
</dbReference>
<dbReference type="STRING" id="445975.COLSTE_00168"/>
<dbReference type="FunFam" id="3.20.20.80:FF:000004">
    <property type="entry name" value="Beta-glucosidase 6-phospho-beta-glucosidase"/>
    <property type="match status" value="1"/>
</dbReference>
<dbReference type="GO" id="GO:0016052">
    <property type="term" value="P:carbohydrate catabolic process"/>
    <property type="evidence" value="ECO:0007669"/>
    <property type="project" value="TreeGrafter"/>
</dbReference>
<reference evidence="7 8" key="2">
    <citation type="submission" date="2008-10" db="EMBL/GenBank/DDBJ databases">
        <authorList>
            <person name="Fulton L."/>
            <person name="Clifton S."/>
            <person name="Fulton B."/>
            <person name="Xu J."/>
            <person name="Minx P."/>
            <person name="Pepin K.H."/>
            <person name="Johnson M."/>
            <person name="Thiruvilangam P."/>
            <person name="Bhonagiri V."/>
            <person name="Nash W.E."/>
            <person name="Mardis E.R."/>
            <person name="Wilson R.K."/>
        </authorList>
    </citation>
    <scope>NUCLEOTIDE SEQUENCE [LARGE SCALE GENOMIC DNA]</scope>
    <source>
        <strain evidence="7 8">DSM 13279</strain>
    </source>
</reference>
<evidence type="ECO:0000256" key="3">
    <source>
        <dbReference type="ARBA" id="ARBA00023295"/>
    </source>
</evidence>
<evidence type="ECO:0000313" key="8">
    <source>
        <dbReference type="Proteomes" id="UP000003560"/>
    </source>
</evidence>
<organism evidence="7 8">
    <name type="scientific">Collinsella stercoris DSM 13279</name>
    <dbReference type="NCBI Taxonomy" id="445975"/>
    <lineage>
        <taxon>Bacteria</taxon>
        <taxon>Bacillati</taxon>
        <taxon>Actinomycetota</taxon>
        <taxon>Coriobacteriia</taxon>
        <taxon>Coriobacteriales</taxon>
        <taxon>Coriobacteriaceae</taxon>
        <taxon>Collinsella</taxon>
    </lineage>
</organism>
<comment type="similarity">
    <text evidence="1 5">Belongs to the glycosyl hydrolase 1 family.</text>
</comment>
<dbReference type="EMBL" id="ABXJ01000012">
    <property type="protein sequence ID" value="EEA91613.1"/>
    <property type="molecule type" value="Genomic_DNA"/>
</dbReference>